<dbReference type="InterPro" id="IPR021375">
    <property type="entry name" value="DUF2997"/>
</dbReference>
<reference evidence="1 2" key="1">
    <citation type="submission" date="2018-05" db="EMBL/GenBank/DDBJ databases">
        <title>A metagenomic window into the 2 km-deep terrestrial subsurface aquifer revealed taxonomically and functionally diverse microbial community comprising novel uncultured bacterial lineages.</title>
        <authorList>
            <person name="Kadnikov V.V."/>
            <person name="Mardanov A.V."/>
            <person name="Beletsky A.V."/>
            <person name="Banks D."/>
            <person name="Pimenov N.V."/>
            <person name="Frank Y.A."/>
            <person name="Karnachuk O.V."/>
            <person name="Ravin N.V."/>
        </authorList>
    </citation>
    <scope>NUCLEOTIDE SEQUENCE [LARGE SCALE GENOMIC DNA]</scope>
    <source>
        <strain evidence="1">BY5</strain>
    </source>
</reference>
<sequence length="67" mass="7748">MTKKEQISVTIKPDGQVEVHLEGFGRKCDEYVKILKDILNAQIKDQKFTSEYYTSTVETETHTRLKG</sequence>
<evidence type="ECO:0000313" key="1">
    <source>
        <dbReference type="EMBL" id="RCK78445.1"/>
    </source>
</evidence>
<dbReference type="Pfam" id="PF11211">
    <property type="entry name" value="DUF2997"/>
    <property type="match status" value="1"/>
</dbReference>
<gene>
    <name evidence="1" type="ORF">OZSIB_1365</name>
</gene>
<proteinExistence type="predicted"/>
<organism evidence="1 2">
    <name type="scientific">Candidatus Ozemobacter sibiricus</name>
    <dbReference type="NCBI Taxonomy" id="2268124"/>
    <lineage>
        <taxon>Bacteria</taxon>
        <taxon>Candidatus Ozemobacteria</taxon>
        <taxon>Candidatus Ozemobacterales</taxon>
        <taxon>Candidatus Ozemobacteraceae</taxon>
        <taxon>Candidatus Ozemobacter</taxon>
    </lineage>
</organism>
<protein>
    <recommendedName>
        <fullName evidence="3">DUF2997 domain-containing protein</fullName>
    </recommendedName>
</protein>
<dbReference type="Proteomes" id="UP000252355">
    <property type="component" value="Unassembled WGS sequence"/>
</dbReference>
<name>A0A367ZJZ9_9BACT</name>
<evidence type="ECO:0008006" key="3">
    <source>
        <dbReference type="Google" id="ProtNLM"/>
    </source>
</evidence>
<accession>A0A367ZJZ9</accession>
<dbReference type="AlphaFoldDB" id="A0A367ZJZ9"/>
<evidence type="ECO:0000313" key="2">
    <source>
        <dbReference type="Proteomes" id="UP000252355"/>
    </source>
</evidence>
<dbReference type="EMBL" id="QOQW01000022">
    <property type="protein sequence ID" value="RCK78445.1"/>
    <property type="molecule type" value="Genomic_DNA"/>
</dbReference>
<comment type="caution">
    <text evidence="1">The sequence shown here is derived from an EMBL/GenBank/DDBJ whole genome shotgun (WGS) entry which is preliminary data.</text>
</comment>